<reference evidence="2 3" key="1">
    <citation type="submission" date="2021-07" db="EMBL/GenBank/DDBJ databases">
        <authorList>
            <person name="Camby A.M."/>
            <person name="Castiglione G.M."/>
            <person name="Guevara A.C."/>
            <person name="Gutsch C.M."/>
            <person name="Miller G.D."/>
            <person name="Parkhurst D.S."/>
            <person name="Selman M."/>
            <person name="Shakir M.S."/>
            <person name="Smith B.K."/>
            <person name="Leanard J.E."/>
            <person name="Collins D.P."/>
            <person name="Warner M.H."/>
            <person name="Garlena R.A."/>
            <person name="Russell D.A."/>
            <person name="Pope W.H."/>
            <person name="Jacobs-Sera D."/>
            <person name="Hatfull G.F."/>
        </authorList>
    </citation>
    <scope>NUCLEOTIDE SEQUENCE [LARGE SCALE GENOMIC DNA]</scope>
</reference>
<dbReference type="InterPro" id="IPR003497">
    <property type="entry name" value="BRO_N_domain"/>
</dbReference>
<dbReference type="Proteomes" id="UP000828687">
    <property type="component" value="Segment"/>
</dbReference>
<sequence>MSQQSTATAVLPFTYGDTAVRTVLVDGEPWFVVSDVAKILGYRDASNAARLLRPHQQGYSEVSTPSGTQRMLVCSEGGVNRLIMRSNAAHAEQVQDWFTDTVLPEIRRTGSFGPAAELTEDEIVMRALTIQTRKIEALSAKVEELTPKAELANDYLLAQGGARLVREVAKVLGWKEKDLRRWLVDEKLIFVKHAPCGAVQYDFYAQHAHHFQTREKVVEHQWGNCTHYTLQILPRGVELIHRRITGTAA</sequence>
<dbReference type="Pfam" id="PF02498">
    <property type="entry name" value="Bro-N"/>
    <property type="match status" value="1"/>
</dbReference>
<dbReference type="PANTHER" id="PTHR36180">
    <property type="entry name" value="DNA-BINDING PROTEIN-RELATED-RELATED"/>
    <property type="match status" value="1"/>
</dbReference>
<organism evidence="2 3">
    <name type="scientific">Gordonia phage Dolores</name>
    <dbReference type="NCBI Taxonomy" id="2873534"/>
    <lineage>
        <taxon>Viruses</taxon>
        <taxon>Duplodnaviria</taxon>
        <taxon>Heunggongvirae</taxon>
        <taxon>Uroviricota</taxon>
        <taxon>Caudoviricetes</taxon>
        <taxon>Beenievirus</taxon>
        <taxon>Beenievirus dolores</taxon>
    </lineage>
</organism>
<accession>A0AAE8XAX0</accession>
<feature type="domain" description="Bro-N" evidence="1">
    <location>
        <begin position="5"/>
        <end position="110"/>
    </location>
</feature>
<dbReference type="KEGG" id="vg:77930060"/>
<dbReference type="RefSeq" id="YP_010654215.1">
    <property type="nucleotide sequence ID" value="NC_070808.1"/>
</dbReference>
<evidence type="ECO:0000313" key="2">
    <source>
        <dbReference type="EMBL" id="UAJ16479.1"/>
    </source>
</evidence>
<dbReference type="GeneID" id="77930060"/>
<dbReference type="Pfam" id="PF03374">
    <property type="entry name" value="ANT"/>
    <property type="match status" value="1"/>
</dbReference>
<dbReference type="GO" id="GO:0003677">
    <property type="term" value="F:DNA binding"/>
    <property type="evidence" value="ECO:0007669"/>
    <property type="project" value="InterPro"/>
</dbReference>
<proteinExistence type="predicted"/>
<keyword evidence="3" id="KW-1185">Reference proteome</keyword>
<evidence type="ECO:0000313" key="3">
    <source>
        <dbReference type="Proteomes" id="UP000828687"/>
    </source>
</evidence>
<dbReference type="PANTHER" id="PTHR36180:SF2">
    <property type="entry name" value="BRO FAMILY PROTEIN"/>
    <property type="match status" value="1"/>
</dbReference>
<dbReference type="SMART" id="SM01040">
    <property type="entry name" value="Bro-N"/>
    <property type="match status" value="1"/>
</dbReference>
<dbReference type="EMBL" id="MZ681517">
    <property type="protein sequence ID" value="UAJ16479.1"/>
    <property type="molecule type" value="Genomic_DNA"/>
</dbReference>
<dbReference type="InterPro" id="IPR005039">
    <property type="entry name" value="Ant_C"/>
</dbReference>
<protein>
    <submittedName>
        <fullName evidence="2">Antirepressor</fullName>
    </submittedName>
</protein>
<name>A0AAE8XAX0_9CAUD</name>
<dbReference type="PROSITE" id="PS51750">
    <property type="entry name" value="BRO_N"/>
    <property type="match status" value="1"/>
</dbReference>
<evidence type="ECO:0000259" key="1">
    <source>
        <dbReference type="PROSITE" id="PS51750"/>
    </source>
</evidence>
<gene>
    <name evidence="2" type="primary">48</name>
    <name evidence="2" type="ORF">SEA_DOLORES_48</name>
</gene>